<name>A0A3S9AZL3_9HYPH</name>
<organism evidence="1 2">
    <name type="scientific">Georhizobium profundi</name>
    <dbReference type="NCBI Taxonomy" id="2341112"/>
    <lineage>
        <taxon>Bacteria</taxon>
        <taxon>Pseudomonadati</taxon>
        <taxon>Pseudomonadota</taxon>
        <taxon>Alphaproteobacteria</taxon>
        <taxon>Hyphomicrobiales</taxon>
        <taxon>Rhizobiaceae</taxon>
        <taxon>Georhizobium</taxon>
    </lineage>
</organism>
<dbReference type="PROSITE" id="PS00141">
    <property type="entry name" value="ASP_PROTEASE"/>
    <property type="match status" value="1"/>
</dbReference>
<keyword evidence="2" id="KW-1185">Reference proteome</keyword>
<reference evidence="1 2" key="1">
    <citation type="submission" date="2018-09" db="EMBL/GenBank/DDBJ databases">
        <title>Marinorhizobium profundi gen. nov., sp. nov., isolated from a deep-sea sediment sample from the New Britain Trench and proposal of Marinorhizobiaceae fam. nov. in the order Rhizobiales of the class Alphaproteobacteria.</title>
        <authorList>
            <person name="Cao J."/>
        </authorList>
    </citation>
    <scope>NUCLEOTIDE SEQUENCE [LARGE SCALE GENOMIC DNA]</scope>
    <source>
        <strain evidence="1 2">WS11</strain>
    </source>
</reference>
<dbReference type="Pfam" id="PF13975">
    <property type="entry name" value="gag-asp_proteas"/>
    <property type="match status" value="1"/>
</dbReference>
<dbReference type="Proteomes" id="UP000268192">
    <property type="component" value="Chromosome"/>
</dbReference>
<gene>
    <name evidence="1" type="ORF">D5400_01700</name>
</gene>
<evidence type="ECO:0000313" key="2">
    <source>
        <dbReference type="Proteomes" id="UP000268192"/>
    </source>
</evidence>
<evidence type="ECO:0000313" key="1">
    <source>
        <dbReference type="EMBL" id="AZN70158.1"/>
    </source>
</evidence>
<keyword evidence="1" id="KW-0645">Protease</keyword>
<dbReference type="InterPro" id="IPR001969">
    <property type="entry name" value="Aspartic_peptidase_AS"/>
</dbReference>
<dbReference type="GO" id="GO:0004190">
    <property type="term" value="F:aspartic-type endopeptidase activity"/>
    <property type="evidence" value="ECO:0007669"/>
    <property type="project" value="InterPro"/>
</dbReference>
<dbReference type="SUPFAM" id="SSF50630">
    <property type="entry name" value="Acid proteases"/>
    <property type="match status" value="1"/>
</dbReference>
<dbReference type="Gene3D" id="2.40.70.10">
    <property type="entry name" value="Acid Proteases"/>
    <property type="match status" value="1"/>
</dbReference>
<dbReference type="KEGG" id="abaw:D5400_01700"/>
<dbReference type="OrthoDB" id="7595324at2"/>
<dbReference type="InterPro" id="IPR034122">
    <property type="entry name" value="Retropepsin-like_bacterial"/>
</dbReference>
<dbReference type="AlphaFoldDB" id="A0A3S9AZL3"/>
<keyword evidence="1" id="KW-0378">Hydrolase</keyword>
<dbReference type="EC" id="3.4.23.-" evidence="1"/>
<dbReference type="EMBL" id="CP032509">
    <property type="protein sequence ID" value="AZN70158.1"/>
    <property type="molecule type" value="Genomic_DNA"/>
</dbReference>
<dbReference type="InterPro" id="IPR011969">
    <property type="entry name" value="Clan_AA_Asp_peptidase_C"/>
</dbReference>
<sequence length="189" mass="20061">MLKLVVWTVVGASVVAAIPHYASQFQGRLADRQAAEAQSAVGDLARVQDSVTAPAVKPTYQASYAAGRSIRLIADEKGHFTGNFRVNGTPLQGLIDTGATYVAVNQSTARRLGVALSPSDFVYGVQTANGETKAAKVTLSHVEVGSLRVEDVEAFVLQDQNISVNLIGMSFLNKLKSFQVADGELLLVN</sequence>
<accession>A0A3S9AZL3</accession>
<dbReference type="CDD" id="cd05483">
    <property type="entry name" value="retropepsin_like_bacteria"/>
    <property type="match status" value="1"/>
</dbReference>
<dbReference type="InterPro" id="IPR021109">
    <property type="entry name" value="Peptidase_aspartic_dom_sf"/>
</dbReference>
<protein>
    <submittedName>
        <fullName evidence="1">TIGR02281 family clan AA aspartic protease</fullName>
        <ecNumber evidence="1">3.4.23.-</ecNumber>
    </submittedName>
</protein>
<proteinExistence type="predicted"/>
<dbReference type="RefSeq" id="WP_126007057.1">
    <property type="nucleotide sequence ID" value="NZ_CP032509.1"/>
</dbReference>
<dbReference type="GO" id="GO:0006508">
    <property type="term" value="P:proteolysis"/>
    <property type="evidence" value="ECO:0007669"/>
    <property type="project" value="UniProtKB-KW"/>
</dbReference>
<dbReference type="NCBIfam" id="TIGR02281">
    <property type="entry name" value="clan_AA_DTGA"/>
    <property type="match status" value="1"/>
</dbReference>